<dbReference type="GO" id="GO:0005634">
    <property type="term" value="C:nucleus"/>
    <property type="evidence" value="ECO:0007669"/>
    <property type="project" value="TreeGrafter"/>
</dbReference>
<keyword evidence="2 4" id="KW-0697">Rotamase</keyword>
<dbReference type="Pfam" id="PF00639">
    <property type="entry name" value="Rotamase"/>
    <property type="match status" value="1"/>
</dbReference>
<evidence type="ECO:0000256" key="4">
    <source>
        <dbReference type="PROSITE-ProRule" id="PRU00278"/>
    </source>
</evidence>
<dbReference type="Proteomes" id="UP000626109">
    <property type="component" value="Unassembled WGS sequence"/>
</dbReference>
<dbReference type="EMBL" id="CAJNNW010033555">
    <property type="protein sequence ID" value="CAE8719514.1"/>
    <property type="molecule type" value="Genomic_DNA"/>
</dbReference>
<evidence type="ECO:0000259" key="6">
    <source>
        <dbReference type="PROSITE" id="PS50198"/>
    </source>
</evidence>
<keyword evidence="3 4" id="KW-0413">Isomerase</keyword>
<dbReference type="InterPro" id="IPR046357">
    <property type="entry name" value="PPIase_dom_sf"/>
</dbReference>
<gene>
    <name evidence="7" type="ORF">PGLA2088_LOCUS40709</name>
</gene>
<dbReference type="AlphaFoldDB" id="A0A813LB30"/>
<dbReference type="InterPro" id="IPR051370">
    <property type="entry name" value="PPIase_Pin1"/>
</dbReference>
<feature type="domain" description="PpiC" evidence="6">
    <location>
        <begin position="30"/>
        <end position="148"/>
    </location>
</feature>
<dbReference type="PANTHER" id="PTHR10657:SF4">
    <property type="entry name" value="PEPTIDYL-PROLYL CIS-TRANS ISOMERASE-RELATED"/>
    <property type="match status" value="1"/>
</dbReference>
<dbReference type="EC" id="5.2.1.8" evidence="5"/>
<evidence type="ECO:0000256" key="3">
    <source>
        <dbReference type="ARBA" id="ARBA00023235"/>
    </source>
</evidence>
<reference evidence="7" key="1">
    <citation type="submission" date="2021-02" db="EMBL/GenBank/DDBJ databases">
        <authorList>
            <person name="Dougan E. K."/>
            <person name="Rhodes N."/>
            <person name="Thang M."/>
            <person name="Chan C."/>
        </authorList>
    </citation>
    <scope>NUCLEOTIDE SEQUENCE</scope>
</reference>
<dbReference type="SUPFAM" id="SSF54534">
    <property type="entry name" value="FKBP-like"/>
    <property type="match status" value="1"/>
</dbReference>
<name>A0A813LB30_POLGL</name>
<evidence type="ECO:0000313" key="8">
    <source>
        <dbReference type="Proteomes" id="UP000626109"/>
    </source>
</evidence>
<evidence type="ECO:0000256" key="2">
    <source>
        <dbReference type="ARBA" id="ARBA00023110"/>
    </source>
</evidence>
<protein>
    <recommendedName>
        <fullName evidence="5">Peptidyl-prolyl cis-trans isomerase</fullName>
        <ecNumber evidence="5">5.2.1.8</ecNumber>
    </recommendedName>
</protein>
<sequence length="148" mass="15629">MEGIVGRPLFGSNPEIQWPNTALSLQLQSLAMVRALHLLCKNESSRNPVSRRTGASTSTVSVASAHAELQTIIQRLQGKSGQALVDAFAQEAQARSDCGSFKQGGDLGDFGPGDMQKAFEDGTMALKVGEMSGIVDSDSGSHIILRLA</sequence>
<dbReference type="GO" id="GO:0003755">
    <property type="term" value="F:peptidyl-prolyl cis-trans isomerase activity"/>
    <property type="evidence" value="ECO:0007669"/>
    <property type="project" value="UniProtKB-UniRule"/>
</dbReference>
<dbReference type="Gene3D" id="3.10.50.40">
    <property type="match status" value="1"/>
</dbReference>
<comment type="catalytic activity">
    <reaction evidence="1 5">
        <text>[protein]-peptidylproline (omega=180) = [protein]-peptidylproline (omega=0)</text>
        <dbReference type="Rhea" id="RHEA:16237"/>
        <dbReference type="Rhea" id="RHEA-COMP:10747"/>
        <dbReference type="Rhea" id="RHEA-COMP:10748"/>
        <dbReference type="ChEBI" id="CHEBI:83833"/>
        <dbReference type="ChEBI" id="CHEBI:83834"/>
        <dbReference type="EC" id="5.2.1.8"/>
    </reaction>
</comment>
<dbReference type="PROSITE" id="PS50198">
    <property type="entry name" value="PPIC_PPIASE_2"/>
    <property type="match status" value="1"/>
</dbReference>
<comment type="caution">
    <text evidence="7">The sequence shown here is derived from an EMBL/GenBank/DDBJ whole genome shotgun (WGS) entry which is preliminary data.</text>
</comment>
<dbReference type="GO" id="GO:0005829">
    <property type="term" value="C:cytosol"/>
    <property type="evidence" value="ECO:0007669"/>
    <property type="project" value="TreeGrafter"/>
</dbReference>
<evidence type="ECO:0000256" key="5">
    <source>
        <dbReference type="RuleBase" id="RU363014"/>
    </source>
</evidence>
<dbReference type="PANTHER" id="PTHR10657">
    <property type="entry name" value="PEPTIDYL-PROLYL CIS-TRANS ISOMERASE"/>
    <property type="match status" value="1"/>
</dbReference>
<accession>A0A813LB30</accession>
<dbReference type="InterPro" id="IPR000297">
    <property type="entry name" value="PPIase_PpiC"/>
</dbReference>
<organism evidence="7 8">
    <name type="scientific">Polarella glacialis</name>
    <name type="common">Dinoflagellate</name>
    <dbReference type="NCBI Taxonomy" id="89957"/>
    <lineage>
        <taxon>Eukaryota</taxon>
        <taxon>Sar</taxon>
        <taxon>Alveolata</taxon>
        <taxon>Dinophyceae</taxon>
        <taxon>Suessiales</taxon>
        <taxon>Suessiaceae</taxon>
        <taxon>Polarella</taxon>
    </lineage>
</organism>
<evidence type="ECO:0000313" key="7">
    <source>
        <dbReference type="EMBL" id="CAE8719514.1"/>
    </source>
</evidence>
<proteinExistence type="predicted"/>
<evidence type="ECO:0000256" key="1">
    <source>
        <dbReference type="ARBA" id="ARBA00000971"/>
    </source>
</evidence>